<proteinExistence type="predicted"/>
<evidence type="ECO:0000313" key="2">
    <source>
        <dbReference type="WBParaSite" id="MhA1_Contig2250.frz3.gene7"/>
    </source>
</evidence>
<name>A0A1I8BG78_MELHA</name>
<organism evidence="1 2">
    <name type="scientific">Meloidogyne hapla</name>
    <name type="common">Root-knot nematode worm</name>
    <dbReference type="NCBI Taxonomy" id="6305"/>
    <lineage>
        <taxon>Eukaryota</taxon>
        <taxon>Metazoa</taxon>
        <taxon>Ecdysozoa</taxon>
        <taxon>Nematoda</taxon>
        <taxon>Chromadorea</taxon>
        <taxon>Rhabditida</taxon>
        <taxon>Tylenchina</taxon>
        <taxon>Tylenchomorpha</taxon>
        <taxon>Tylenchoidea</taxon>
        <taxon>Meloidogynidae</taxon>
        <taxon>Meloidogyninae</taxon>
        <taxon>Meloidogyne</taxon>
    </lineage>
</organism>
<sequence length="8" mass="997">MTEKVYVK</sequence>
<reference evidence="2" key="1">
    <citation type="submission" date="2016-11" db="UniProtKB">
        <authorList>
            <consortium name="WormBaseParasite"/>
        </authorList>
    </citation>
    <scope>IDENTIFICATION</scope>
</reference>
<protein>
    <submittedName>
        <fullName evidence="2">Uncharacterized protein</fullName>
    </submittedName>
</protein>
<dbReference type="Proteomes" id="UP000095281">
    <property type="component" value="Unplaced"/>
</dbReference>
<accession>A0A1I8BG78</accession>
<dbReference type="WBParaSite" id="MhA1_Contig2250.frz3.gene7">
    <property type="protein sequence ID" value="MhA1_Contig2250.frz3.gene7"/>
    <property type="gene ID" value="MhA1_Contig2250.frz3.gene7"/>
</dbReference>
<keyword evidence="1" id="KW-1185">Reference proteome</keyword>
<evidence type="ECO:0000313" key="1">
    <source>
        <dbReference type="Proteomes" id="UP000095281"/>
    </source>
</evidence>